<dbReference type="EMBL" id="JAFHDT010000022">
    <property type="protein sequence ID" value="KAI7793167.1"/>
    <property type="molecule type" value="Genomic_DNA"/>
</dbReference>
<protein>
    <recommendedName>
        <fullName evidence="4">Ubiquitin-like protease family profile domain-containing protein</fullName>
    </recommendedName>
</protein>
<evidence type="ECO:0000256" key="1">
    <source>
        <dbReference type="SAM" id="MobiDB-lite"/>
    </source>
</evidence>
<dbReference type="PANTHER" id="PTHR17609">
    <property type="entry name" value="HMG DOMAIN-CONTAINING PROTEIN 3"/>
    <property type="match status" value="1"/>
</dbReference>
<name>A0A9W7T9E6_TRIRA</name>
<feature type="region of interest" description="Disordered" evidence="1">
    <location>
        <begin position="129"/>
        <end position="158"/>
    </location>
</feature>
<organism evidence="2 3">
    <name type="scientific">Triplophysa rosa</name>
    <name type="common">Cave loach</name>
    <dbReference type="NCBI Taxonomy" id="992332"/>
    <lineage>
        <taxon>Eukaryota</taxon>
        <taxon>Metazoa</taxon>
        <taxon>Chordata</taxon>
        <taxon>Craniata</taxon>
        <taxon>Vertebrata</taxon>
        <taxon>Euteleostomi</taxon>
        <taxon>Actinopterygii</taxon>
        <taxon>Neopterygii</taxon>
        <taxon>Teleostei</taxon>
        <taxon>Ostariophysi</taxon>
        <taxon>Cypriniformes</taxon>
        <taxon>Nemacheilidae</taxon>
        <taxon>Triplophysa</taxon>
    </lineage>
</organism>
<accession>A0A9W7T9E6</accession>
<comment type="caution">
    <text evidence="2">The sequence shown here is derived from an EMBL/GenBank/DDBJ whole genome shotgun (WGS) entry which is preliminary data.</text>
</comment>
<keyword evidence="3" id="KW-1185">Reference proteome</keyword>
<dbReference type="SUPFAM" id="SSF54001">
    <property type="entry name" value="Cysteine proteinases"/>
    <property type="match status" value="1"/>
</dbReference>
<dbReference type="Proteomes" id="UP001059041">
    <property type="component" value="Linkage Group LG22"/>
</dbReference>
<feature type="compositionally biased region" description="Polar residues" evidence="1">
    <location>
        <begin position="146"/>
        <end position="158"/>
    </location>
</feature>
<reference evidence="2" key="1">
    <citation type="submission" date="2021-02" db="EMBL/GenBank/DDBJ databases">
        <title>Comparative genomics reveals that relaxation of natural selection precedes convergent phenotypic evolution of cavefish.</title>
        <authorList>
            <person name="Peng Z."/>
        </authorList>
    </citation>
    <scope>NUCLEOTIDE SEQUENCE</scope>
    <source>
        <tissue evidence="2">Muscle</tissue>
    </source>
</reference>
<evidence type="ECO:0000313" key="3">
    <source>
        <dbReference type="Proteomes" id="UP001059041"/>
    </source>
</evidence>
<sequence length="488" mass="55987">MFVKLKKAGVYISDIAGRVARHVNNRTQQKMFHPHDGRICEPTEENISLATAGELSFNPDWVKNIKMKRRLAHKQSAEDRISSLHPETGTSERFAFYDRFHQKNQKRPEERLRSLKLIPELASLVNSSEAEQVNRELSTKTHTRPMETQGTPQGQTGAEETGVNFSVAMFPVDPSNKEKISKLYAVQRREEDTVARISPYAILSLRDLKTILPPHLLTESSSTAMPWLTDNVVNCRIEQIALQANDVLALDTNTYILWYRDCAGVKGEVTVEHLKRLQVFDLAEKEIRVYDNTRRYKTISAEDMVILKNEFRNVDKLDGWTVSSPNQWQRDDGRNCGVFVCTMAEMEAKNIKMNNERLHNKQLGYLRLYHASYMVRRLQPQNFPREVDGTKEKNSVESKSAAQNSCMAQEAEVCLYQTINSKTLALLKEGLMVHLVIEDNEILTEAIIERVYEVTQLARDSMENTSYILDVMTPEVNIMILLTLLHNK</sequence>
<gene>
    <name evidence="2" type="ORF">IRJ41_006757</name>
</gene>
<dbReference type="AlphaFoldDB" id="A0A9W7T9E6"/>
<dbReference type="InterPro" id="IPR038765">
    <property type="entry name" value="Papain-like_cys_pep_sf"/>
</dbReference>
<evidence type="ECO:0000313" key="2">
    <source>
        <dbReference type="EMBL" id="KAI7793167.1"/>
    </source>
</evidence>
<evidence type="ECO:0008006" key="4">
    <source>
        <dbReference type="Google" id="ProtNLM"/>
    </source>
</evidence>
<dbReference type="InterPro" id="IPR039598">
    <property type="entry name" value="HMGXB3"/>
</dbReference>
<dbReference type="Gene3D" id="3.40.395.10">
    <property type="entry name" value="Adenoviral Proteinase, Chain A"/>
    <property type="match status" value="1"/>
</dbReference>
<proteinExistence type="predicted"/>
<dbReference type="PANTHER" id="PTHR17609:SF3">
    <property type="entry name" value="SAP DOMAIN-CONTAINING PROTEIN"/>
    <property type="match status" value="1"/>
</dbReference>